<keyword evidence="2" id="KW-1185">Reference proteome</keyword>
<dbReference type="EMBL" id="CAJVQB010062449">
    <property type="protein sequence ID" value="CAG8840255.1"/>
    <property type="molecule type" value="Genomic_DNA"/>
</dbReference>
<feature type="non-terminal residue" evidence="1">
    <location>
        <position position="1"/>
    </location>
</feature>
<comment type="caution">
    <text evidence="1">The sequence shown here is derived from an EMBL/GenBank/DDBJ whole genome shotgun (WGS) entry which is preliminary data.</text>
</comment>
<sequence>IKETLNLIIHQSTVGHLLKWNNNTLEEMPAIKRSRAVIYPKLDNTLHE</sequence>
<protein>
    <submittedName>
        <fullName evidence="1">37546_t:CDS:1</fullName>
    </submittedName>
</protein>
<reference evidence="1 2" key="1">
    <citation type="submission" date="2021-06" db="EMBL/GenBank/DDBJ databases">
        <authorList>
            <person name="Kallberg Y."/>
            <person name="Tangrot J."/>
            <person name="Rosling A."/>
        </authorList>
    </citation>
    <scope>NUCLEOTIDE SEQUENCE [LARGE SCALE GENOMIC DNA]</scope>
    <source>
        <strain evidence="1 2">120-4 pot B 10/14</strain>
    </source>
</reference>
<accession>A0ABN7WTR3</accession>
<organism evidence="1 2">
    <name type="scientific">Gigaspora margarita</name>
    <dbReference type="NCBI Taxonomy" id="4874"/>
    <lineage>
        <taxon>Eukaryota</taxon>
        <taxon>Fungi</taxon>
        <taxon>Fungi incertae sedis</taxon>
        <taxon>Mucoromycota</taxon>
        <taxon>Glomeromycotina</taxon>
        <taxon>Glomeromycetes</taxon>
        <taxon>Diversisporales</taxon>
        <taxon>Gigasporaceae</taxon>
        <taxon>Gigaspora</taxon>
    </lineage>
</organism>
<proteinExistence type="predicted"/>
<evidence type="ECO:0000313" key="2">
    <source>
        <dbReference type="Proteomes" id="UP000789901"/>
    </source>
</evidence>
<name>A0ABN7WTR3_GIGMA</name>
<gene>
    <name evidence="1" type="ORF">GMARGA_LOCUS34827</name>
</gene>
<dbReference type="Proteomes" id="UP000789901">
    <property type="component" value="Unassembled WGS sequence"/>
</dbReference>
<evidence type="ECO:0000313" key="1">
    <source>
        <dbReference type="EMBL" id="CAG8840255.1"/>
    </source>
</evidence>